<dbReference type="KEGG" id="muc:MuYL_1017"/>
<keyword evidence="1" id="KW-0732">Signal</keyword>
<protein>
    <recommendedName>
        <fullName evidence="6">Peptidase M16</fullName>
    </recommendedName>
</protein>
<dbReference type="EMBL" id="CP022743">
    <property type="protein sequence ID" value="ASU32917.1"/>
    <property type="molecule type" value="Genomic_DNA"/>
</dbReference>
<name>A0A223NSU6_9SPHI</name>
<gene>
    <name evidence="4" type="ORF">MuYL_1017</name>
</gene>
<dbReference type="InterPro" id="IPR011249">
    <property type="entry name" value="Metalloenz_LuxS/M16"/>
</dbReference>
<feature type="signal peptide" evidence="1">
    <location>
        <begin position="1"/>
        <end position="19"/>
    </location>
</feature>
<reference evidence="4 5" key="1">
    <citation type="submission" date="2017-08" db="EMBL/GenBank/DDBJ databases">
        <title>Complete genome sequence of Mucilaginibacter sp. strain BJC16-A31.</title>
        <authorList>
            <consortium name="Henan University of Science and Technology"/>
            <person name="You X."/>
        </authorList>
    </citation>
    <scope>NUCLEOTIDE SEQUENCE [LARGE SCALE GENOMIC DNA]</scope>
    <source>
        <strain evidence="4 5">BJC16-A31</strain>
    </source>
</reference>
<evidence type="ECO:0000256" key="1">
    <source>
        <dbReference type="SAM" id="SignalP"/>
    </source>
</evidence>
<dbReference type="OrthoDB" id="9811314at2"/>
<dbReference type="Proteomes" id="UP000215002">
    <property type="component" value="Chromosome"/>
</dbReference>
<organism evidence="4 5">
    <name type="scientific">Mucilaginibacter xinganensis</name>
    <dbReference type="NCBI Taxonomy" id="1234841"/>
    <lineage>
        <taxon>Bacteria</taxon>
        <taxon>Pseudomonadati</taxon>
        <taxon>Bacteroidota</taxon>
        <taxon>Sphingobacteriia</taxon>
        <taxon>Sphingobacteriales</taxon>
        <taxon>Sphingobacteriaceae</taxon>
        <taxon>Mucilaginibacter</taxon>
    </lineage>
</organism>
<dbReference type="PANTHER" id="PTHR11851">
    <property type="entry name" value="METALLOPROTEASE"/>
    <property type="match status" value="1"/>
</dbReference>
<dbReference type="InterPro" id="IPR007863">
    <property type="entry name" value="Peptidase_M16_C"/>
</dbReference>
<evidence type="ECO:0000259" key="3">
    <source>
        <dbReference type="Pfam" id="PF05193"/>
    </source>
</evidence>
<dbReference type="GO" id="GO:0046872">
    <property type="term" value="F:metal ion binding"/>
    <property type="evidence" value="ECO:0007669"/>
    <property type="project" value="InterPro"/>
</dbReference>
<evidence type="ECO:0000313" key="4">
    <source>
        <dbReference type="EMBL" id="ASU32917.1"/>
    </source>
</evidence>
<dbReference type="InterPro" id="IPR050361">
    <property type="entry name" value="MPP/UQCRC_Complex"/>
</dbReference>
<sequence>MKKYIIIAAGALFMQYAQAQTIDRTKQPKPGPAPVLTIKDPVKFILPNGITVLVVENHTLPKVTANYLIDVGPVTEGSKAGVVNLMGSMLNEGTKTMPKAVFDESVEKMGANVSLNSAGGYASALTRYFKEAFTLMGTALKEPAFTQESFDKLKTQEITNLKSSAKSAAAIAARVNNALTYGKTHPNGEFETEEGVQALTLQDIKDAYAKYVTPSRGYLTIIGDIKPADAKALATQVLGSWKGATLTLPKLAEVANPTKTEIDVVDVPSAVQSEINVINLVDLKKNNPDYFPAILASYILGGGAESRLFMNLREKHGFTYGSYSSLGTGRFQETFDASASVRNAKVDSAVTEMLNEVKRIRTTKVTDEELNTAKALYNGSFALGLEDPARTATFASNILINDLPADFYKTYLQKVNAVTADDIQRVAQKYFNYDNTRVVVVGGAAQMLEGLKKSGYPVKLYDNYASPVTEGASAATVPAVKATDIIKGYIDAVGGATELKKVTSTVTTLDMSMQGMKLSVVQKKMAPNKEAMAITMGGNTVMKEAFDGEKGYQQQGPNKKDMTAEEVAQKKVFTSLTEQLDYLTNSAFKLAVKGIQKVNGADAYQVSVTDPTGKTSTEYYDVKSKLLVKNESTTVTNNVSINVTLEFGDYRKTGNILQPYKQTITQSAGGQDQTFEMTVTDVKINTGVTPDDFK</sequence>
<accession>A0A223NSU6</accession>
<feature type="domain" description="Peptidase M16 N-terminal" evidence="2">
    <location>
        <begin position="52"/>
        <end position="165"/>
    </location>
</feature>
<evidence type="ECO:0008006" key="6">
    <source>
        <dbReference type="Google" id="ProtNLM"/>
    </source>
</evidence>
<dbReference type="InterPro" id="IPR011765">
    <property type="entry name" value="Pept_M16_N"/>
</dbReference>
<proteinExistence type="predicted"/>
<dbReference type="PANTHER" id="PTHR11851:SF224">
    <property type="entry name" value="PROCESSING PROTEASE"/>
    <property type="match status" value="1"/>
</dbReference>
<dbReference type="Gene3D" id="3.30.830.10">
    <property type="entry name" value="Metalloenzyme, LuxS/M16 peptidase-like"/>
    <property type="match status" value="2"/>
</dbReference>
<dbReference type="Pfam" id="PF00675">
    <property type="entry name" value="Peptidase_M16"/>
    <property type="match status" value="1"/>
</dbReference>
<feature type="domain" description="Peptidase M16 C-terminal" evidence="3">
    <location>
        <begin position="199"/>
        <end position="375"/>
    </location>
</feature>
<evidence type="ECO:0000313" key="5">
    <source>
        <dbReference type="Proteomes" id="UP000215002"/>
    </source>
</evidence>
<dbReference type="SUPFAM" id="SSF63411">
    <property type="entry name" value="LuxS/MPP-like metallohydrolase"/>
    <property type="match status" value="2"/>
</dbReference>
<dbReference type="AlphaFoldDB" id="A0A223NSU6"/>
<evidence type="ECO:0000259" key="2">
    <source>
        <dbReference type="Pfam" id="PF00675"/>
    </source>
</evidence>
<dbReference type="Pfam" id="PF05193">
    <property type="entry name" value="Peptidase_M16_C"/>
    <property type="match status" value="1"/>
</dbReference>
<dbReference type="RefSeq" id="WP_094569450.1">
    <property type="nucleotide sequence ID" value="NZ_CP022743.1"/>
</dbReference>
<keyword evidence="5" id="KW-1185">Reference proteome</keyword>
<feature type="chain" id="PRO_5012781753" description="Peptidase M16" evidence="1">
    <location>
        <begin position="20"/>
        <end position="694"/>
    </location>
</feature>